<sequence length="366" mass="40895">MDLNEKEISSENSTEPEIVQNGKIEEATELAEEKVGKDEWVDLLGSGSIMKKILQEGKPDTKPQRLQKCYVTYKCTLEDDTLVDSVENLEIYLGDCDVIQGLDVAIALMNVNERCLLKIAPRLAYGNKGLPDKVPGDATVVYEVELLSVDYEDEPENLPIKERKRLGNKKRERGNWWYCRGENNLAIQCYRRALNYLDEVEGGVTAPTASGDLEVTDADLQSLLEDRVSVCNNMAAAQIKLESYDAALLSLNTVLRCQPNNVKALFRKAKVHRGKNDLAAAMKCLQKAKENAPNDQDVQKEISVVNLLMQKQKGVEKELARRMFSGPKKNEDVKKTTSSKLRVWATVGTAVAVGMVGMVAYRFKYA</sequence>
<accession>A0A9P0ATT6</accession>
<dbReference type="PANTHER" id="PTHR46512:SF1">
    <property type="entry name" value="PEPTIDYLPROLYL ISOMERASE"/>
    <property type="match status" value="1"/>
</dbReference>
<dbReference type="GO" id="GO:0003755">
    <property type="term" value="F:peptidyl-prolyl cis-trans isomerase activity"/>
    <property type="evidence" value="ECO:0007669"/>
    <property type="project" value="UniProtKB-KW"/>
</dbReference>
<dbReference type="InterPro" id="IPR046357">
    <property type="entry name" value="PPIase_dom_sf"/>
</dbReference>
<evidence type="ECO:0000256" key="2">
    <source>
        <dbReference type="ARBA" id="ARBA00022803"/>
    </source>
</evidence>
<dbReference type="SUPFAM" id="SSF54534">
    <property type="entry name" value="FKBP-like"/>
    <property type="match status" value="1"/>
</dbReference>
<comment type="catalytic activity">
    <reaction evidence="3">
        <text>[protein]-peptidylproline (omega=180) = [protein]-peptidylproline (omega=0)</text>
        <dbReference type="Rhea" id="RHEA:16237"/>
        <dbReference type="Rhea" id="RHEA-COMP:10747"/>
        <dbReference type="Rhea" id="RHEA-COMP:10748"/>
        <dbReference type="ChEBI" id="CHEBI:83833"/>
        <dbReference type="ChEBI" id="CHEBI:83834"/>
        <dbReference type="EC" id="5.2.1.8"/>
    </reaction>
</comment>
<dbReference type="EMBL" id="OV121133">
    <property type="protein sequence ID" value="CAH0550282.1"/>
    <property type="molecule type" value="Genomic_DNA"/>
</dbReference>
<dbReference type="SMART" id="SM00028">
    <property type="entry name" value="TPR"/>
    <property type="match status" value="3"/>
</dbReference>
<proteinExistence type="predicted"/>
<dbReference type="GO" id="GO:0044183">
    <property type="term" value="F:protein folding chaperone"/>
    <property type="evidence" value="ECO:0007669"/>
    <property type="project" value="TreeGrafter"/>
</dbReference>
<dbReference type="EC" id="5.2.1.8" evidence="3"/>
<dbReference type="Gene3D" id="3.10.50.40">
    <property type="match status" value="1"/>
</dbReference>
<dbReference type="GO" id="GO:0005829">
    <property type="term" value="C:cytosol"/>
    <property type="evidence" value="ECO:0007669"/>
    <property type="project" value="TreeGrafter"/>
</dbReference>
<keyword evidence="3" id="KW-0413">Isomerase</keyword>
<keyword evidence="1" id="KW-0677">Repeat</keyword>
<keyword evidence="5" id="KW-0812">Transmembrane</keyword>
<evidence type="ECO:0000259" key="6">
    <source>
        <dbReference type="PROSITE" id="PS50059"/>
    </source>
</evidence>
<dbReference type="InterPro" id="IPR001179">
    <property type="entry name" value="PPIase_FKBP_dom"/>
</dbReference>
<evidence type="ECO:0000256" key="5">
    <source>
        <dbReference type="SAM" id="Phobius"/>
    </source>
</evidence>
<evidence type="ECO:0000313" key="7">
    <source>
        <dbReference type="EMBL" id="CAH0550282.1"/>
    </source>
</evidence>
<evidence type="ECO:0000256" key="1">
    <source>
        <dbReference type="ARBA" id="ARBA00022737"/>
    </source>
</evidence>
<evidence type="ECO:0000256" key="4">
    <source>
        <dbReference type="SAM" id="MobiDB-lite"/>
    </source>
</evidence>
<dbReference type="InterPro" id="IPR050754">
    <property type="entry name" value="FKBP4/5/8-like"/>
</dbReference>
<evidence type="ECO:0000313" key="8">
    <source>
        <dbReference type="Proteomes" id="UP001154078"/>
    </source>
</evidence>
<dbReference type="GO" id="GO:0012505">
    <property type="term" value="C:endomembrane system"/>
    <property type="evidence" value="ECO:0007669"/>
    <property type="project" value="TreeGrafter"/>
</dbReference>
<protein>
    <recommendedName>
        <fullName evidence="3">peptidylprolyl isomerase</fullName>
        <ecNumber evidence="3">5.2.1.8</ecNumber>
    </recommendedName>
</protein>
<keyword evidence="5" id="KW-1133">Transmembrane helix</keyword>
<dbReference type="SUPFAM" id="SSF48452">
    <property type="entry name" value="TPR-like"/>
    <property type="match status" value="1"/>
</dbReference>
<dbReference type="GO" id="GO:0005740">
    <property type="term" value="C:mitochondrial envelope"/>
    <property type="evidence" value="ECO:0007669"/>
    <property type="project" value="TreeGrafter"/>
</dbReference>
<name>A0A9P0ATT6_BRAAE</name>
<keyword evidence="3" id="KW-0697">Rotamase</keyword>
<feature type="transmembrane region" description="Helical" evidence="5">
    <location>
        <begin position="343"/>
        <end position="363"/>
    </location>
</feature>
<dbReference type="InterPro" id="IPR011990">
    <property type="entry name" value="TPR-like_helical_dom_sf"/>
</dbReference>
<dbReference type="Proteomes" id="UP001154078">
    <property type="component" value="Chromosome 2"/>
</dbReference>
<keyword evidence="8" id="KW-1185">Reference proteome</keyword>
<dbReference type="Pfam" id="PF13181">
    <property type="entry name" value="TPR_8"/>
    <property type="match status" value="1"/>
</dbReference>
<dbReference type="Pfam" id="PF00254">
    <property type="entry name" value="FKBP_C"/>
    <property type="match status" value="1"/>
</dbReference>
<feature type="domain" description="PPIase FKBP-type" evidence="6">
    <location>
        <begin position="66"/>
        <end position="150"/>
    </location>
</feature>
<organism evidence="7 8">
    <name type="scientific">Brassicogethes aeneus</name>
    <name type="common">Rape pollen beetle</name>
    <name type="synonym">Meligethes aeneus</name>
    <dbReference type="NCBI Taxonomy" id="1431903"/>
    <lineage>
        <taxon>Eukaryota</taxon>
        <taxon>Metazoa</taxon>
        <taxon>Ecdysozoa</taxon>
        <taxon>Arthropoda</taxon>
        <taxon>Hexapoda</taxon>
        <taxon>Insecta</taxon>
        <taxon>Pterygota</taxon>
        <taxon>Neoptera</taxon>
        <taxon>Endopterygota</taxon>
        <taxon>Coleoptera</taxon>
        <taxon>Polyphaga</taxon>
        <taxon>Cucujiformia</taxon>
        <taxon>Nitidulidae</taxon>
        <taxon>Meligethinae</taxon>
        <taxon>Brassicogethes</taxon>
    </lineage>
</organism>
<dbReference type="PROSITE" id="PS50059">
    <property type="entry name" value="FKBP_PPIASE"/>
    <property type="match status" value="1"/>
</dbReference>
<dbReference type="AlphaFoldDB" id="A0A9P0ATT6"/>
<keyword evidence="5" id="KW-0472">Membrane</keyword>
<dbReference type="OrthoDB" id="532682at2759"/>
<reference evidence="7" key="1">
    <citation type="submission" date="2021-12" db="EMBL/GenBank/DDBJ databases">
        <authorList>
            <person name="King R."/>
        </authorList>
    </citation>
    <scope>NUCLEOTIDE SEQUENCE</scope>
</reference>
<dbReference type="PANTHER" id="PTHR46512">
    <property type="entry name" value="PEPTIDYLPROLYL ISOMERASE"/>
    <property type="match status" value="1"/>
</dbReference>
<feature type="region of interest" description="Disordered" evidence="4">
    <location>
        <begin position="1"/>
        <end position="23"/>
    </location>
</feature>
<dbReference type="GO" id="GO:0043066">
    <property type="term" value="P:negative regulation of apoptotic process"/>
    <property type="evidence" value="ECO:0007669"/>
    <property type="project" value="TreeGrafter"/>
</dbReference>
<keyword evidence="2" id="KW-0802">TPR repeat</keyword>
<evidence type="ECO:0000256" key="3">
    <source>
        <dbReference type="PROSITE-ProRule" id="PRU00277"/>
    </source>
</evidence>
<dbReference type="InterPro" id="IPR019734">
    <property type="entry name" value="TPR_rpt"/>
</dbReference>
<dbReference type="Gene3D" id="1.25.40.10">
    <property type="entry name" value="Tetratricopeptide repeat domain"/>
    <property type="match status" value="1"/>
</dbReference>
<dbReference type="GO" id="GO:0016020">
    <property type="term" value="C:membrane"/>
    <property type="evidence" value="ECO:0007669"/>
    <property type="project" value="TreeGrafter"/>
</dbReference>
<gene>
    <name evidence="7" type="ORF">MELIAE_LOCUS3138</name>
</gene>